<dbReference type="AlphaFoldDB" id="X6P734"/>
<organism evidence="1 2">
    <name type="scientific">Reticulomyxa filosa</name>
    <dbReference type="NCBI Taxonomy" id="46433"/>
    <lineage>
        <taxon>Eukaryota</taxon>
        <taxon>Sar</taxon>
        <taxon>Rhizaria</taxon>
        <taxon>Retaria</taxon>
        <taxon>Foraminifera</taxon>
        <taxon>Monothalamids</taxon>
        <taxon>Reticulomyxidae</taxon>
        <taxon>Reticulomyxa</taxon>
    </lineage>
</organism>
<name>X6P734_RETFI</name>
<sequence>VENQNTNIQQIQHQLQIKTQFEEEQKNEQKEKEQHKSCKSMLERSKEELGHLKIKTSHLWIKHSSSKIYCSTLGYPRNQGPGKNTNVGGGGYGTKGKGINEQGGEMYGEETLLKQIHFGSGGGGGSGGGIIELIIEQQLIRNHLIDSTNNFILFLYF</sequence>
<reference evidence="1 2" key="1">
    <citation type="journal article" date="2013" name="Curr. Biol.">
        <title>The Genome of the Foraminiferan Reticulomyxa filosa.</title>
        <authorList>
            <person name="Glockner G."/>
            <person name="Hulsmann N."/>
            <person name="Schleicher M."/>
            <person name="Noegel A.A."/>
            <person name="Eichinger L."/>
            <person name="Gallinger C."/>
            <person name="Pawlowski J."/>
            <person name="Sierra R."/>
            <person name="Euteneuer U."/>
            <person name="Pillet L."/>
            <person name="Moustafa A."/>
            <person name="Platzer M."/>
            <person name="Groth M."/>
            <person name="Szafranski K."/>
            <person name="Schliwa M."/>
        </authorList>
    </citation>
    <scope>NUCLEOTIDE SEQUENCE [LARGE SCALE GENOMIC DNA]</scope>
</reference>
<dbReference type="EMBL" id="ASPP01003039">
    <property type="protein sequence ID" value="ETO33913.1"/>
    <property type="molecule type" value="Genomic_DNA"/>
</dbReference>
<protein>
    <submittedName>
        <fullName evidence="1">Uncharacterized protein</fullName>
    </submittedName>
</protein>
<accession>X6P734</accession>
<dbReference type="Proteomes" id="UP000023152">
    <property type="component" value="Unassembled WGS sequence"/>
</dbReference>
<evidence type="ECO:0000313" key="1">
    <source>
        <dbReference type="EMBL" id="ETO33913.1"/>
    </source>
</evidence>
<keyword evidence="2" id="KW-1185">Reference proteome</keyword>
<proteinExistence type="predicted"/>
<comment type="caution">
    <text evidence="1">The sequence shown here is derived from an EMBL/GenBank/DDBJ whole genome shotgun (WGS) entry which is preliminary data.</text>
</comment>
<feature type="non-terminal residue" evidence="1">
    <location>
        <position position="1"/>
    </location>
</feature>
<gene>
    <name evidence="1" type="ORF">RFI_03183</name>
</gene>
<evidence type="ECO:0000313" key="2">
    <source>
        <dbReference type="Proteomes" id="UP000023152"/>
    </source>
</evidence>